<keyword evidence="10" id="KW-0067">ATP-binding</keyword>
<evidence type="ECO:0000256" key="15">
    <source>
        <dbReference type="ARBA" id="ARBA00023242"/>
    </source>
</evidence>
<dbReference type="SMART" id="SM00491">
    <property type="entry name" value="HELICc2"/>
    <property type="match status" value="1"/>
</dbReference>
<proteinExistence type="inferred from homology"/>
<dbReference type="Pfam" id="PF06733">
    <property type="entry name" value="DEAD_2"/>
    <property type="match status" value="1"/>
</dbReference>
<dbReference type="GO" id="GO:0005634">
    <property type="term" value="C:nucleus"/>
    <property type="evidence" value="ECO:0007669"/>
    <property type="project" value="UniProtKB-SubCell"/>
</dbReference>
<dbReference type="PANTHER" id="PTHR11472:SF47">
    <property type="entry name" value="FANCONI ANEMIA GROUP J PROTEIN"/>
    <property type="match status" value="1"/>
</dbReference>
<evidence type="ECO:0000256" key="9">
    <source>
        <dbReference type="ARBA" id="ARBA00022806"/>
    </source>
</evidence>
<dbReference type="GO" id="GO:0016818">
    <property type="term" value="F:hydrolase activity, acting on acid anhydrides, in phosphorus-containing anhydrides"/>
    <property type="evidence" value="ECO:0007669"/>
    <property type="project" value="InterPro"/>
</dbReference>
<name>A0AAV8E7Z6_9POAL</name>
<evidence type="ECO:0000256" key="12">
    <source>
        <dbReference type="ARBA" id="ARBA00023014"/>
    </source>
</evidence>
<feature type="region of interest" description="Disordered" evidence="17">
    <location>
        <begin position="1"/>
        <end position="37"/>
    </location>
</feature>
<evidence type="ECO:0000256" key="2">
    <source>
        <dbReference type="ARBA" id="ARBA00004123"/>
    </source>
</evidence>
<dbReference type="SUPFAM" id="SSF52540">
    <property type="entry name" value="P-loop containing nucleoside triphosphate hydrolases"/>
    <property type="match status" value="1"/>
</dbReference>
<comment type="similarity">
    <text evidence="3">Belongs to the DEAD box helicase family. DEAH subfamily.</text>
</comment>
<evidence type="ECO:0000256" key="5">
    <source>
        <dbReference type="ARBA" id="ARBA00022723"/>
    </source>
</evidence>
<evidence type="ECO:0000259" key="18">
    <source>
        <dbReference type="PROSITE" id="PS51193"/>
    </source>
</evidence>
<feature type="region of interest" description="Disordered" evidence="17">
    <location>
        <begin position="907"/>
        <end position="932"/>
    </location>
</feature>
<dbReference type="InterPro" id="IPR014013">
    <property type="entry name" value="Helic_SF1/SF2_ATP-bd_DinG/Rad3"/>
</dbReference>
<feature type="compositionally biased region" description="Polar residues" evidence="17">
    <location>
        <begin position="922"/>
        <end position="932"/>
    </location>
</feature>
<keyword evidence="6" id="KW-0547">Nucleotide-binding</keyword>
<dbReference type="AlphaFoldDB" id="A0AAV8E7Z6"/>
<dbReference type="Gene3D" id="3.40.50.300">
    <property type="entry name" value="P-loop containing nucleotide triphosphate hydrolases"/>
    <property type="match status" value="2"/>
</dbReference>
<dbReference type="GO" id="GO:1990918">
    <property type="term" value="P:double-strand break repair involved in meiotic recombination"/>
    <property type="evidence" value="ECO:0007669"/>
    <property type="project" value="TreeGrafter"/>
</dbReference>
<keyword evidence="13" id="KW-0234">DNA repair</keyword>
<dbReference type="Pfam" id="PF13307">
    <property type="entry name" value="Helicase_C_2"/>
    <property type="match status" value="1"/>
</dbReference>
<dbReference type="GO" id="GO:0046872">
    <property type="term" value="F:metal ion binding"/>
    <property type="evidence" value="ECO:0007669"/>
    <property type="project" value="UniProtKB-KW"/>
</dbReference>
<feature type="region of interest" description="Disordered" evidence="17">
    <location>
        <begin position="804"/>
        <end position="840"/>
    </location>
</feature>
<feature type="compositionally biased region" description="Basic and acidic residues" evidence="17">
    <location>
        <begin position="811"/>
        <end position="826"/>
    </location>
</feature>
<dbReference type="FunFam" id="3.40.50.300:FF:001207">
    <property type="entry name" value="Fanconi anemia group J protein-like isoform E"/>
    <property type="match status" value="1"/>
</dbReference>
<keyword evidence="7" id="KW-0227">DNA damage</keyword>
<evidence type="ECO:0000256" key="1">
    <source>
        <dbReference type="ARBA" id="ARBA00001966"/>
    </source>
</evidence>
<dbReference type="GO" id="GO:0003677">
    <property type="term" value="F:DNA binding"/>
    <property type="evidence" value="ECO:0007669"/>
    <property type="project" value="InterPro"/>
</dbReference>
<dbReference type="EMBL" id="JAMFTS010000003">
    <property type="protein sequence ID" value="KAJ4774972.1"/>
    <property type="molecule type" value="Genomic_DNA"/>
</dbReference>
<keyword evidence="12" id="KW-0411">Iron-sulfur</keyword>
<dbReference type="PANTHER" id="PTHR11472">
    <property type="entry name" value="DNA REPAIR DEAD HELICASE RAD3/XP-D SUBFAMILY MEMBER"/>
    <property type="match status" value="1"/>
</dbReference>
<keyword evidence="9" id="KW-0347">Helicase</keyword>
<keyword evidence="4" id="KW-0004">4Fe-4S</keyword>
<dbReference type="PROSITE" id="PS51193">
    <property type="entry name" value="HELICASE_ATP_BIND_2"/>
    <property type="match status" value="1"/>
</dbReference>
<evidence type="ECO:0000313" key="20">
    <source>
        <dbReference type="Proteomes" id="UP001140206"/>
    </source>
</evidence>
<dbReference type="InterPro" id="IPR010614">
    <property type="entry name" value="RAD3-like_helicase_DEAD"/>
</dbReference>
<dbReference type="GO" id="GO:0051539">
    <property type="term" value="F:4 iron, 4 sulfur cluster binding"/>
    <property type="evidence" value="ECO:0007669"/>
    <property type="project" value="UniProtKB-KW"/>
</dbReference>
<keyword evidence="14" id="KW-0413">Isomerase</keyword>
<evidence type="ECO:0000256" key="13">
    <source>
        <dbReference type="ARBA" id="ARBA00023204"/>
    </source>
</evidence>
<dbReference type="Proteomes" id="UP001140206">
    <property type="component" value="Chromosome 3"/>
</dbReference>
<evidence type="ECO:0000256" key="6">
    <source>
        <dbReference type="ARBA" id="ARBA00022741"/>
    </source>
</evidence>
<sequence>MEPSTPLPTQTSTGLSSPIPTPTPNPSRDGSTRNTYQIGGVPVEFPYKPYGSQLAFMGRVIATLDRARRQGHCHALLESPTGTGKSLSLLCSALAWQQHYKTRPLPSPTQVADPLLHGGGFIPEPEPSRNMEPSTPATTAKGPKKKLAPVIFYASRTHSQISQVIREYRKTSYRAPMAILASRKHYCTNKHVCKSENIDETCKTLLKDEGLGCLEFKNANKVKSHPSLQKGGCNEVHDIEDLVKVGQSVKGCAYFAAQTMAAEAQLVFCPYSYVVNPIVRRAMDVDIKGSILILDEAHNIEDMAREGGSVDVDEEVLSVLQTELGQVCTHESVAMIYQPLHDVVQGLVSWIAQKKDNLQKREFEHHSSYWTGDKAVRELQNAGITQQCFPILQECATKAVKASSDSEEDGVYLSGISAATLEGIFSSLSYFYSENGCHTSDYQLALQKFIQRDPKNATFGWKCTFSLWCLNPSVVFRDIANLSLSVILTSGTLSPMGSFASELGVQFETIMEAPHVIDVESQLWASVIPWGPANCPLNASYKTADSYAFQDALGVSLEEICKVVPGGALVFFPSYKLLDKLQIRWSQTGQWSRLNAEKPVFVEPRGSAEEFDSAMKGYYDAIAGKNKPPSKKTGRKQISKNRVIKNSALAVQKGAAFLAVCRGKVSEGIDFSNENARVVVIVGIPFPNINDVQVVLKKRYNDTYKSSKGLLSGSEWYCHQAFRALNQAAGRCIRHRLDYGAIILLDERFKEERNLVYVSKWLKNSIKHYGSFEESLDGLQSFFQNVEVRIKKENMDQDIEVIEQIDPPVSKGDKRRLPWEEPKLSEKATSQKKNQKSRKACMTLNCKDTDKTSVIVERPSLSLANSTVAAEDIFNNHQSSVTAELISPDNFRSSKIPSFSWENLSSPFSLQISPNEPKPRSSRPNQIPNDAICNSVSTVTPERASFIDLSHSDEESNFNHSANSSKKRQKMLNSRLASSTMYSDRDTTQTCTVNYTKDVNKDNMMGFKFHKFIQSTIEDKRTKNMEIRCKLCRTQLGLPGKDSVVLCTLSKMSKFYFAQMLNKGDQIVGSKNIPVETVVCDMSSIKEDLVTKNKNLSVWSEEDGCVFKEVNCPFCLSGKACLGVQVLAADASNAHLIDKIIFYADSLHTELQQLSEDDELLKSEGGTCLYSIQEKDRLAYKAQHHDAGQINSAKFKHAPTKCEDYTYKPSPPEIETFAYNPLLQSKEAANSRKSKLRLPKRNQCGGELKEEFHI</sequence>
<dbReference type="InterPro" id="IPR006555">
    <property type="entry name" value="ATP-dep_Helicase_C"/>
</dbReference>
<organism evidence="19 20">
    <name type="scientific">Rhynchospora pubera</name>
    <dbReference type="NCBI Taxonomy" id="906938"/>
    <lineage>
        <taxon>Eukaryota</taxon>
        <taxon>Viridiplantae</taxon>
        <taxon>Streptophyta</taxon>
        <taxon>Embryophyta</taxon>
        <taxon>Tracheophyta</taxon>
        <taxon>Spermatophyta</taxon>
        <taxon>Magnoliopsida</taxon>
        <taxon>Liliopsida</taxon>
        <taxon>Poales</taxon>
        <taxon>Cyperaceae</taxon>
        <taxon>Cyperoideae</taxon>
        <taxon>Rhynchosporeae</taxon>
        <taxon>Rhynchospora</taxon>
    </lineage>
</organism>
<dbReference type="InterPro" id="IPR006554">
    <property type="entry name" value="Helicase-like_DEXD_c2"/>
</dbReference>
<dbReference type="InterPro" id="IPR045028">
    <property type="entry name" value="DinG/Rad3-like"/>
</dbReference>
<dbReference type="GO" id="GO:0005524">
    <property type="term" value="F:ATP binding"/>
    <property type="evidence" value="ECO:0007669"/>
    <property type="project" value="UniProtKB-KW"/>
</dbReference>
<evidence type="ECO:0000313" key="19">
    <source>
        <dbReference type="EMBL" id="KAJ4774972.1"/>
    </source>
</evidence>
<protein>
    <recommendedName>
        <fullName evidence="16">DNA 5'-3' helicase FANCJ</fullName>
    </recommendedName>
</protein>
<comment type="caution">
    <text evidence="19">The sequence shown here is derived from an EMBL/GenBank/DDBJ whole genome shotgun (WGS) entry which is preliminary data.</text>
</comment>
<dbReference type="GO" id="GO:0003678">
    <property type="term" value="F:DNA helicase activity"/>
    <property type="evidence" value="ECO:0007669"/>
    <property type="project" value="InterPro"/>
</dbReference>
<dbReference type="GO" id="GO:0006289">
    <property type="term" value="P:nucleotide-excision repair"/>
    <property type="evidence" value="ECO:0007669"/>
    <property type="project" value="TreeGrafter"/>
</dbReference>
<keyword evidence="20" id="KW-1185">Reference proteome</keyword>
<feature type="compositionally biased region" description="Polar residues" evidence="17">
    <location>
        <begin position="28"/>
        <end position="37"/>
    </location>
</feature>
<dbReference type="InterPro" id="IPR002464">
    <property type="entry name" value="DNA/RNA_helicase_DEAH_CS"/>
</dbReference>
<evidence type="ECO:0000256" key="11">
    <source>
        <dbReference type="ARBA" id="ARBA00023004"/>
    </source>
</evidence>
<evidence type="ECO:0000256" key="14">
    <source>
        <dbReference type="ARBA" id="ARBA00023235"/>
    </source>
</evidence>
<evidence type="ECO:0000256" key="10">
    <source>
        <dbReference type="ARBA" id="ARBA00022840"/>
    </source>
</evidence>
<comment type="cofactor">
    <cofactor evidence="1">
        <name>[4Fe-4S] cluster</name>
        <dbReference type="ChEBI" id="CHEBI:49883"/>
    </cofactor>
</comment>
<keyword evidence="15" id="KW-0539">Nucleus</keyword>
<feature type="domain" description="Helicase ATP-binding" evidence="18">
    <location>
        <begin position="39"/>
        <end position="344"/>
    </location>
</feature>
<dbReference type="InterPro" id="IPR027417">
    <property type="entry name" value="P-loop_NTPase"/>
</dbReference>
<accession>A0AAV8E7Z6</accession>
<keyword evidence="8" id="KW-0378">Hydrolase</keyword>
<reference evidence="19" key="1">
    <citation type="submission" date="2022-08" db="EMBL/GenBank/DDBJ databases">
        <authorList>
            <person name="Marques A."/>
        </authorList>
    </citation>
    <scope>NUCLEOTIDE SEQUENCE</scope>
    <source>
        <strain evidence="19">RhyPub2mFocal</strain>
        <tissue evidence="19">Leaves</tissue>
    </source>
</reference>
<evidence type="ECO:0000256" key="7">
    <source>
        <dbReference type="ARBA" id="ARBA00022763"/>
    </source>
</evidence>
<keyword evidence="11" id="KW-0408">Iron</keyword>
<evidence type="ECO:0000256" key="3">
    <source>
        <dbReference type="ARBA" id="ARBA00008792"/>
    </source>
</evidence>
<evidence type="ECO:0000256" key="16">
    <source>
        <dbReference type="ARBA" id="ARBA00082714"/>
    </source>
</evidence>
<evidence type="ECO:0000256" key="8">
    <source>
        <dbReference type="ARBA" id="ARBA00022801"/>
    </source>
</evidence>
<dbReference type="SMART" id="SM00488">
    <property type="entry name" value="DEXDc2"/>
    <property type="match status" value="1"/>
</dbReference>
<dbReference type="PROSITE" id="PS00690">
    <property type="entry name" value="DEAH_ATP_HELICASE"/>
    <property type="match status" value="1"/>
</dbReference>
<feature type="region of interest" description="Disordered" evidence="17">
    <location>
        <begin position="122"/>
        <end position="142"/>
    </location>
</feature>
<dbReference type="CDD" id="cd18788">
    <property type="entry name" value="SF2_C_XPD"/>
    <property type="match status" value="1"/>
</dbReference>
<evidence type="ECO:0000256" key="17">
    <source>
        <dbReference type="SAM" id="MobiDB-lite"/>
    </source>
</evidence>
<keyword evidence="5" id="KW-0479">Metal-binding</keyword>
<comment type="subcellular location">
    <subcellularLocation>
        <location evidence="2">Nucleus</location>
    </subcellularLocation>
</comment>
<gene>
    <name evidence="19" type="ORF">LUZ62_059229</name>
</gene>
<dbReference type="FunFam" id="3.40.50.300:FF:000731">
    <property type="entry name" value="Fanconi anemia group J protein homolog"/>
    <property type="match status" value="1"/>
</dbReference>
<evidence type="ECO:0000256" key="4">
    <source>
        <dbReference type="ARBA" id="ARBA00022485"/>
    </source>
</evidence>